<dbReference type="SUPFAM" id="SSF53187">
    <property type="entry name" value="Zn-dependent exopeptidases"/>
    <property type="match status" value="1"/>
</dbReference>
<dbReference type="Pfam" id="PF10994">
    <property type="entry name" value="DUF2817"/>
    <property type="match status" value="1"/>
</dbReference>
<gene>
    <name evidence="1" type="ORF">AAW51_0988</name>
</gene>
<dbReference type="EMBL" id="CP011371">
    <property type="protein sequence ID" value="AKJ27679.1"/>
    <property type="molecule type" value="Genomic_DNA"/>
</dbReference>
<evidence type="ECO:0008006" key="3">
    <source>
        <dbReference type="Google" id="ProtNLM"/>
    </source>
</evidence>
<dbReference type="Gene3D" id="3.40.630.10">
    <property type="entry name" value="Zn peptidases"/>
    <property type="match status" value="1"/>
</dbReference>
<dbReference type="KEGG" id="pbh:AAW51_0988"/>
<dbReference type="OrthoDB" id="4014363at2"/>
<evidence type="ECO:0000313" key="2">
    <source>
        <dbReference type="Proteomes" id="UP000035352"/>
    </source>
</evidence>
<accession>A0A0G3BE35</accession>
<keyword evidence="2" id="KW-1185">Reference proteome</keyword>
<dbReference type="Proteomes" id="UP000035352">
    <property type="component" value="Chromosome"/>
</dbReference>
<proteinExistence type="predicted"/>
<protein>
    <recommendedName>
        <fullName evidence="3">DUF2817 domain-containing protein</fullName>
    </recommendedName>
</protein>
<sequence length="365" mass="40742">MAAGDDSPFSQSYAQARQKFWRACEDHRLDVEQHVHPMLGRDGEVLALDVCREGPPDARQVFILSSGCHGVEGYAGSGIQVAMLRDAEWHAAVRESGVAVLYLHALNPYGFSWARRVTHENIDLNRNFIDFSAPLPRNDDYDSLHAFLVPREWPPSPEVEQRLAAYAAEHGMAAFQSAVSRGQYTHEDGMFFGGHNPSWSNQTLRHVLREHNRHTQDLAWVDLHTGLGPVGYGERIFASHEDTEALARTRAWWGPAVTSTYEGTSTSAMLTGALWISAFEECPQARYTGIALEYGTVPLQDMLNAVRAEHWLDNHPETPPAQAATIKRQLHDAFFVDTDDWRASLVEQAREASLQALRGLTGKSS</sequence>
<dbReference type="STRING" id="413882.AAW51_0988"/>
<dbReference type="InterPro" id="IPR021259">
    <property type="entry name" value="DUF2817"/>
</dbReference>
<dbReference type="AlphaFoldDB" id="A0A0G3BE35"/>
<dbReference type="CDD" id="cd06233">
    <property type="entry name" value="M14-like"/>
    <property type="match status" value="1"/>
</dbReference>
<reference evidence="1 2" key="1">
    <citation type="submission" date="2015-05" db="EMBL/GenBank/DDBJ databases">
        <authorList>
            <person name="Tang B."/>
            <person name="Yu Y."/>
        </authorList>
    </citation>
    <scope>NUCLEOTIDE SEQUENCE [LARGE SCALE GENOMIC DNA]</scope>
    <source>
        <strain evidence="1 2">DSM 7029</strain>
    </source>
</reference>
<dbReference type="RefSeq" id="WP_047193704.1">
    <property type="nucleotide sequence ID" value="NZ_CP011371.1"/>
</dbReference>
<dbReference type="PATRIC" id="fig|413882.6.peg.1045"/>
<name>A0A0G3BE35_9BURK</name>
<evidence type="ECO:0000313" key="1">
    <source>
        <dbReference type="EMBL" id="AKJ27679.1"/>
    </source>
</evidence>
<organism evidence="1 2">
    <name type="scientific">Caldimonas brevitalea</name>
    <dbReference type="NCBI Taxonomy" id="413882"/>
    <lineage>
        <taxon>Bacteria</taxon>
        <taxon>Pseudomonadati</taxon>
        <taxon>Pseudomonadota</taxon>
        <taxon>Betaproteobacteria</taxon>
        <taxon>Burkholderiales</taxon>
        <taxon>Sphaerotilaceae</taxon>
        <taxon>Caldimonas</taxon>
    </lineage>
</organism>